<dbReference type="PANTHER" id="PTHR37299">
    <property type="entry name" value="TRANSCRIPTIONAL REGULATOR-RELATED"/>
    <property type="match status" value="1"/>
</dbReference>
<dbReference type="EMBL" id="JBHUFD010000001">
    <property type="protein sequence ID" value="MFD1871500.1"/>
    <property type="molecule type" value="Genomic_DNA"/>
</dbReference>
<dbReference type="PROSITE" id="PS50930">
    <property type="entry name" value="HTH_LYTTR"/>
    <property type="match status" value="1"/>
</dbReference>
<dbReference type="SMART" id="SM00448">
    <property type="entry name" value="REC"/>
    <property type="match status" value="1"/>
</dbReference>
<dbReference type="Gene3D" id="3.40.50.2300">
    <property type="match status" value="1"/>
</dbReference>
<evidence type="ECO:0000313" key="4">
    <source>
        <dbReference type="EMBL" id="MFD1871500.1"/>
    </source>
</evidence>
<dbReference type="PROSITE" id="PS50110">
    <property type="entry name" value="RESPONSE_REGULATORY"/>
    <property type="match status" value="1"/>
</dbReference>
<evidence type="ECO:0000259" key="2">
    <source>
        <dbReference type="PROSITE" id="PS50110"/>
    </source>
</evidence>
<organism evidence="4 5">
    <name type="scientific">Hymenobacter bucti</name>
    <dbReference type="NCBI Taxonomy" id="1844114"/>
    <lineage>
        <taxon>Bacteria</taxon>
        <taxon>Pseudomonadati</taxon>
        <taxon>Bacteroidota</taxon>
        <taxon>Cytophagia</taxon>
        <taxon>Cytophagales</taxon>
        <taxon>Hymenobacteraceae</taxon>
        <taxon>Hymenobacter</taxon>
    </lineage>
</organism>
<evidence type="ECO:0000256" key="1">
    <source>
        <dbReference type="PROSITE-ProRule" id="PRU00169"/>
    </source>
</evidence>
<dbReference type="PANTHER" id="PTHR37299:SF1">
    <property type="entry name" value="STAGE 0 SPORULATION PROTEIN A HOMOLOG"/>
    <property type="match status" value="1"/>
</dbReference>
<accession>A0ABW4QQ43</accession>
<dbReference type="Pfam" id="PF00072">
    <property type="entry name" value="Response_reg"/>
    <property type="match status" value="1"/>
</dbReference>
<keyword evidence="5" id="KW-1185">Reference proteome</keyword>
<dbReference type="SUPFAM" id="SSF52172">
    <property type="entry name" value="CheY-like"/>
    <property type="match status" value="1"/>
</dbReference>
<sequence length="256" mass="28519">MNILIIEDEGPSARQLIQYLAEAEPSAIVVGLLKSIEKALVWFAQNPMPDLIFSDIELLDGNAFAIYDQVLPTCPIIFITAYDQFLLQAFQGQGIAYLLKPFTAAQLGEVLAKYHALRRSFAPAGPTLSAEVLAELSQALRQPRTYKQRFTVRLRNALHLLAVDDVTHLLAEEGVVFAVDKLGARYPLAGTLTEVEKQLDPARFFRLNRGELVNLGYIEKAEPYGKDRLAIKLKNSPDFLLTSAATTAEFRKWLDA</sequence>
<feature type="domain" description="HTH LytTR-type" evidence="3">
    <location>
        <begin position="150"/>
        <end position="256"/>
    </location>
</feature>
<dbReference type="InterPro" id="IPR001789">
    <property type="entry name" value="Sig_transdc_resp-reg_receiver"/>
</dbReference>
<reference evidence="5" key="1">
    <citation type="journal article" date="2019" name="Int. J. Syst. Evol. Microbiol.">
        <title>The Global Catalogue of Microorganisms (GCM) 10K type strain sequencing project: providing services to taxonomists for standard genome sequencing and annotation.</title>
        <authorList>
            <consortium name="The Broad Institute Genomics Platform"/>
            <consortium name="The Broad Institute Genome Sequencing Center for Infectious Disease"/>
            <person name="Wu L."/>
            <person name="Ma J."/>
        </authorList>
    </citation>
    <scope>NUCLEOTIDE SEQUENCE [LARGE SCALE GENOMIC DNA]</scope>
    <source>
        <strain evidence="5">CGMCC 1.15795</strain>
    </source>
</reference>
<comment type="caution">
    <text evidence="4">The sequence shown here is derived from an EMBL/GenBank/DDBJ whole genome shotgun (WGS) entry which is preliminary data.</text>
</comment>
<feature type="modified residue" description="4-aspartylphosphate" evidence="1">
    <location>
        <position position="55"/>
    </location>
</feature>
<dbReference type="Gene3D" id="2.40.50.1020">
    <property type="entry name" value="LytTr DNA-binding domain"/>
    <property type="match status" value="1"/>
</dbReference>
<dbReference type="SMART" id="SM00850">
    <property type="entry name" value="LytTR"/>
    <property type="match status" value="1"/>
</dbReference>
<protein>
    <submittedName>
        <fullName evidence="4">LytR/AlgR family response regulator transcription factor</fullName>
    </submittedName>
</protein>
<evidence type="ECO:0000313" key="5">
    <source>
        <dbReference type="Proteomes" id="UP001597197"/>
    </source>
</evidence>
<dbReference type="RefSeq" id="WP_382311817.1">
    <property type="nucleotide sequence ID" value="NZ_JBHUFD010000001.1"/>
</dbReference>
<dbReference type="InterPro" id="IPR007492">
    <property type="entry name" value="LytTR_DNA-bd_dom"/>
</dbReference>
<keyword evidence="1" id="KW-0597">Phosphoprotein</keyword>
<gene>
    <name evidence="4" type="ORF">ACFSDX_03625</name>
</gene>
<proteinExistence type="predicted"/>
<feature type="domain" description="Response regulatory" evidence="2">
    <location>
        <begin position="2"/>
        <end position="115"/>
    </location>
</feature>
<evidence type="ECO:0000259" key="3">
    <source>
        <dbReference type="PROSITE" id="PS50930"/>
    </source>
</evidence>
<dbReference type="Pfam" id="PF04397">
    <property type="entry name" value="LytTR"/>
    <property type="match status" value="1"/>
</dbReference>
<name>A0ABW4QQ43_9BACT</name>
<dbReference type="InterPro" id="IPR011006">
    <property type="entry name" value="CheY-like_superfamily"/>
</dbReference>
<dbReference type="InterPro" id="IPR046947">
    <property type="entry name" value="LytR-like"/>
</dbReference>
<dbReference type="Proteomes" id="UP001597197">
    <property type="component" value="Unassembled WGS sequence"/>
</dbReference>